<reference evidence="1" key="1">
    <citation type="submission" date="2021-02" db="EMBL/GenBank/DDBJ databases">
        <authorList>
            <consortium name="DOE Joint Genome Institute"/>
            <person name="Ahrendt S."/>
            <person name="Looney B.P."/>
            <person name="Miyauchi S."/>
            <person name="Morin E."/>
            <person name="Drula E."/>
            <person name="Courty P.E."/>
            <person name="Chicoki N."/>
            <person name="Fauchery L."/>
            <person name="Kohler A."/>
            <person name="Kuo A."/>
            <person name="Labutti K."/>
            <person name="Pangilinan J."/>
            <person name="Lipzen A."/>
            <person name="Riley R."/>
            <person name="Andreopoulos W."/>
            <person name="He G."/>
            <person name="Johnson J."/>
            <person name="Barry K.W."/>
            <person name="Grigoriev I.V."/>
            <person name="Nagy L."/>
            <person name="Hibbett D."/>
            <person name="Henrissat B."/>
            <person name="Matheny P.B."/>
            <person name="Labbe J."/>
            <person name="Martin F."/>
        </authorList>
    </citation>
    <scope>NUCLEOTIDE SEQUENCE</scope>
    <source>
        <strain evidence="1">EC-137</strain>
    </source>
</reference>
<dbReference type="Proteomes" id="UP000814128">
    <property type="component" value="Unassembled WGS sequence"/>
</dbReference>
<sequence length="543" mass="59886">MSHTKHTSSLRFRLHDRASETTKIFSPRLGAASLHRPGSADIEVQTPGILTSTVRGLVPHLARDTMRATQAIRWVNVPFESFLEHTPPILTLQNGPHPLHRILGFLPERHIVSMVLRDPSDDREMPPNGKDFVSANCIRGMTVSDWRNHAITCEPDVILALSDIPFTAGGLSQKRLTKSIERSAAWLADILKPVDMDDISATRPRLNVLVHMAGGSVLAARKEFAYSLLETPLDGEEASAIRPYKILDDGVSGYAFDLVPLHKAFSDPPSLDSVPLSKVSVRRTAMELSPAFNIPTPEATAKLVPLLRASLEILPPTKLRIAHSAGSPHEMLYLVRDVGIDIFDAHWAQRAADIGIALDFTFPAPITVDKNGRDIGHNMYDARYAHDFSQFADSFAEQTSEDSLAPSSRCSCLACSPMPPPSALRHSTIDEPVPTRQMKPNTRAYLHHLLHTHEMGANVLLAAHNLSVLDAFFAGIRSVLSSRPDDFAREVERFAHVYDGELKIFMLARKAWADVELARGKGRLAREKEKQAQGTLGTAVELD</sequence>
<accession>A0ACB8R074</accession>
<comment type="caution">
    <text evidence="1">The sequence shown here is derived from an EMBL/GenBank/DDBJ whole genome shotgun (WGS) entry which is preliminary data.</text>
</comment>
<protein>
    <submittedName>
        <fullName evidence="1">tRNA-guanine(15) transglycosylase-like protein</fullName>
    </submittedName>
</protein>
<evidence type="ECO:0000313" key="2">
    <source>
        <dbReference type="Proteomes" id="UP000814128"/>
    </source>
</evidence>
<evidence type="ECO:0000313" key="1">
    <source>
        <dbReference type="EMBL" id="KAI0037026.1"/>
    </source>
</evidence>
<proteinExistence type="predicted"/>
<name>A0ACB8R074_9AGAM</name>
<keyword evidence="2" id="KW-1185">Reference proteome</keyword>
<gene>
    <name evidence="1" type="ORF">K488DRAFT_81525</name>
</gene>
<organism evidence="1 2">
    <name type="scientific">Vararia minispora EC-137</name>
    <dbReference type="NCBI Taxonomy" id="1314806"/>
    <lineage>
        <taxon>Eukaryota</taxon>
        <taxon>Fungi</taxon>
        <taxon>Dikarya</taxon>
        <taxon>Basidiomycota</taxon>
        <taxon>Agaricomycotina</taxon>
        <taxon>Agaricomycetes</taxon>
        <taxon>Russulales</taxon>
        <taxon>Lachnocladiaceae</taxon>
        <taxon>Vararia</taxon>
    </lineage>
</organism>
<dbReference type="EMBL" id="MU273466">
    <property type="protein sequence ID" value="KAI0037026.1"/>
    <property type="molecule type" value="Genomic_DNA"/>
</dbReference>
<reference evidence="1" key="2">
    <citation type="journal article" date="2022" name="New Phytol.">
        <title>Evolutionary transition to the ectomycorrhizal habit in the genomes of a hyperdiverse lineage of mushroom-forming fungi.</title>
        <authorList>
            <person name="Looney B."/>
            <person name="Miyauchi S."/>
            <person name="Morin E."/>
            <person name="Drula E."/>
            <person name="Courty P.E."/>
            <person name="Kohler A."/>
            <person name="Kuo A."/>
            <person name="LaButti K."/>
            <person name="Pangilinan J."/>
            <person name="Lipzen A."/>
            <person name="Riley R."/>
            <person name="Andreopoulos W."/>
            <person name="He G."/>
            <person name="Johnson J."/>
            <person name="Nolan M."/>
            <person name="Tritt A."/>
            <person name="Barry K.W."/>
            <person name="Grigoriev I.V."/>
            <person name="Nagy L.G."/>
            <person name="Hibbett D."/>
            <person name="Henrissat B."/>
            <person name="Matheny P.B."/>
            <person name="Labbe J."/>
            <person name="Martin F.M."/>
        </authorList>
    </citation>
    <scope>NUCLEOTIDE SEQUENCE</scope>
    <source>
        <strain evidence="1">EC-137</strain>
    </source>
</reference>